<dbReference type="CDD" id="cd19708">
    <property type="entry name" value="bHLH_TS_dHLH3B_like"/>
    <property type="match status" value="1"/>
</dbReference>
<dbReference type="InterPro" id="IPR036638">
    <property type="entry name" value="HLH_DNA-bd_sf"/>
</dbReference>
<comment type="caution">
    <text evidence="6">The sequence shown here is derived from an EMBL/GenBank/DDBJ whole genome shotgun (WGS) entry which is preliminary data.</text>
</comment>
<feature type="region of interest" description="Disordered" evidence="4">
    <location>
        <begin position="209"/>
        <end position="272"/>
    </location>
</feature>
<evidence type="ECO:0000256" key="4">
    <source>
        <dbReference type="SAM" id="MobiDB-lite"/>
    </source>
</evidence>
<keyword evidence="7" id="KW-1185">Reference proteome</keyword>
<dbReference type="Gene3D" id="4.10.280.10">
    <property type="entry name" value="Helix-loop-helix DNA-binding domain"/>
    <property type="match status" value="1"/>
</dbReference>
<dbReference type="PANTHER" id="PTHR13864:SF15">
    <property type="entry name" value="T-CELL ACUTE LYMPHOCYTIC LEUKEMIA PROTEIN 1 HOMOLOG-RELATED"/>
    <property type="match status" value="1"/>
</dbReference>
<dbReference type="GO" id="GO:0046983">
    <property type="term" value="F:protein dimerization activity"/>
    <property type="evidence" value="ECO:0007669"/>
    <property type="project" value="InterPro"/>
</dbReference>
<dbReference type="SMART" id="SM00353">
    <property type="entry name" value="HLH"/>
    <property type="match status" value="1"/>
</dbReference>
<proteinExistence type="predicted"/>
<dbReference type="Pfam" id="PF00010">
    <property type="entry name" value="HLH"/>
    <property type="match status" value="1"/>
</dbReference>
<feature type="compositionally biased region" description="Acidic residues" evidence="4">
    <location>
        <begin position="263"/>
        <end position="272"/>
    </location>
</feature>
<evidence type="ECO:0000256" key="2">
    <source>
        <dbReference type="ARBA" id="ARBA00023125"/>
    </source>
</evidence>
<gene>
    <name evidence="6" type="ORF">FSP39_008764</name>
</gene>
<dbReference type="Proteomes" id="UP001186944">
    <property type="component" value="Unassembled WGS sequence"/>
</dbReference>
<evidence type="ECO:0000259" key="5">
    <source>
        <dbReference type="PROSITE" id="PS50888"/>
    </source>
</evidence>
<dbReference type="EMBL" id="VSWD01000010">
    <property type="protein sequence ID" value="KAK3090043.1"/>
    <property type="molecule type" value="Genomic_DNA"/>
</dbReference>
<evidence type="ECO:0000313" key="6">
    <source>
        <dbReference type="EMBL" id="KAK3090043.1"/>
    </source>
</evidence>
<protein>
    <recommendedName>
        <fullName evidence="5">BHLH domain-containing protein</fullName>
    </recommendedName>
</protein>
<dbReference type="PROSITE" id="PS50888">
    <property type="entry name" value="BHLH"/>
    <property type="match status" value="1"/>
</dbReference>
<evidence type="ECO:0000256" key="1">
    <source>
        <dbReference type="ARBA" id="ARBA00023015"/>
    </source>
</evidence>
<dbReference type="SUPFAM" id="SSF47459">
    <property type="entry name" value="HLH, helix-loop-helix DNA-binding domain"/>
    <property type="match status" value="1"/>
</dbReference>
<sequence length="272" mass="30635">MSLTKAVIRLQEDLLLRSKDRNGTKSENHEEYNRLITGSSSDVFCSVSRDSVRTVSGEHDDTSISEEGDDNVFCESDKSKENGFICLQSVPMSMLSPRPVFLSSSSDSTSLDGPLDLRQKRYSIGRYSDCENETVNLQKLRHKRMFTNSRERWRQQNVNGAFAELRKLVPTHPPDKKLSKHEILRSSIKYIRLLEKVIDFQDQQAGNVKSETASSSDTSHASAGTSSSLGSYVDQPSMTFLRQPPRDVTTMWDKTDFSPSCNDADDEGEEFA</sequence>
<organism evidence="6 7">
    <name type="scientific">Pinctada imbricata</name>
    <name type="common">Atlantic pearl-oyster</name>
    <name type="synonym">Pinctada martensii</name>
    <dbReference type="NCBI Taxonomy" id="66713"/>
    <lineage>
        <taxon>Eukaryota</taxon>
        <taxon>Metazoa</taxon>
        <taxon>Spiralia</taxon>
        <taxon>Lophotrochozoa</taxon>
        <taxon>Mollusca</taxon>
        <taxon>Bivalvia</taxon>
        <taxon>Autobranchia</taxon>
        <taxon>Pteriomorphia</taxon>
        <taxon>Pterioida</taxon>
        <taxon>Pterioidea</taxon>
        <taxon>Pteriidae</taxon>
        <taxon>Pinctada</taxon>
    </lineage>
</organism>
<feature type="compositionally biased region" description="Low complexity" evidence="4">
    <location>
        <begin position="210"/>
        <end position="231"/>
    </location>
</feature>
<keyword evidence="3" id="KW-0804">Transcription</keyword>
<keyword evidence="2" id="KW-0238">DNA-binding</keyword>
<reference evidence="6" key="1">
    <citation type="submission" date="2019-08" db="EMBL/GenBank/DDBJ databases">
        <title>The improved chromosome-level genome for the pearl oyster Pinctada fucata martensii using PacBio sequencing and Hi-C.</title>
        <authorList>
            <person name="Zheng Z."/>
        </authorList>
    </citation>
    <scope>NUCLEOTIDE SEQUENCE</scope>
    <source>
        <strain evidence="6">ZZ-2019</strain>
        <tissue evidence="6">Adductor muscle</tissue>
    </source>
</reference>
<evidence type="ECO:0000256" key="3">
    <source>
        <dbReference type="ARBA" id="ARBA00023163"/>
    </source>
</evidence>
<accession>A0AA89BWK3</accession>
<feature type="domain" description="BHLH" evidence="5">
    <location>
        <begin position="142"/>
        <end position="194"/>
    </location>
</feature>
<dbReference type="InterPro" id="IPR040238">
    <property type="entry name" value="TAL-like"/>
</dbReference>
<dbReference type="FunFam" id="4.10.280.10:FF:000015">
    <property type="entry name" value="T-cell acute lymphocytic leukemia 1"/>
    <property type="match status" value="1"/>
</dbReference>
<dbReference type="AlphaFoldDB" id="A0AA89BWK3"/>
<dbReference type="GO" id="GO:0000978">
    <property type="term" value="F:RNA polymerase II cis-regulatory region sequence-specific DNA binding"/>
    <property type="evidence" value="ECO:0007669"/>
    <property type="project" value="TreeGrafter"/>
</dbReference>
<dbReference type="PANTHER" id="PTHR13864">
    <property type="entry name" value="T-CELL ACUTE LYMPHOCYTIC LEUKEMIA/STEM CELL LEUKEMIA-RELATED"/>
    <property type="match status" value="1"/>
</dbReference>
<dbReference type="GO" id="GO:0000981">
    <property type="term" value="F:DNA-binding transcription factor activity, RNA polymerase II-specific"/>
    <property type="evidence" value="ECO:0007669"/>
    <property type="project" value="InterPro"/>
</dbReference>
<name>A0AA89BWK3_PINIB</name>
<dbReference type="InterPro" id="IPR011598">
    <property type="entry name" value="bHLH_dom"/>
</dbReference>
<evidence type="ECO:0000313" key="7">
    <source>
        <dbReference type="Proteomes" id="UP001186944"/>
    </source>
</evidence>
<keyword evidence="1" id="KW-0805">Transcription regulation</keyword>